<sequence length="184" mass="19994">MESSPNNVITYVNNPSWILRDTSTVSISESRDSPKPQLQRSQSIVSSNTGSVYVTIRAYARPPVLPTNSNNNTEYQQAQTPSSELTASPYTMLAVQSFSEQNDEIRMAMPYLLATPLKPITATAMNLIADLAKDQGVQDMKAHGALSDGDNAKVDMSDAGSQESQVIRAKKALAYEGEEAYRGS</sequence>
<proteinExistence type="predicted"/>
<name>A0A017SNC9_ASPRC</name>
<reference evidence="3" key="1">
    <citation type="journal article" date="2014" name="Nat. Commun.">
        <title>Genomic adaptations of the halophilic Dead Sea filamentous fungus Eurotium rubrum.</title>
        <authorList>
            <person name="Kis-Papo T."/>
            <person name="Weig A.R."/>
            <person name="Riley R."/>
            <person name="Persoh D."/>
            <person name="Salamov A."/>
            <person name="Sun H."/>
            <person name="Lipzen A."/>
            <person name="Wasser S.P."/>
            <person name="Rambold G."/>
            <person name="Grigoriev I.V."/>
            <person name="Nevo E."/>
        </authorList>
    </citation>
    <scope>NUCLEOTIDE SEQUENCE [LARGE SCALE GENOMIC DNA]</scope>
    <source>
        <strain evidence="3">CBS 135680</strain>
    </source>
</reference>
<keyword evidence="3" id="KW-1185">Reference proteome</keyword>
<evidence type="ECO:0000256" key="1">
    <source>
        <dbReference type="SAM" id="MobiDB-lite"/>
    </source>
</evidence>
<accession>A0A017SNC9</accession>
<dbReference type="RefSeq" id="XP_040642145.1">
    <property type="nucleotide sequence ID" value="XM_040779954.1"/>
</dbReference>
<evidence type="ECO:0000313" key="3">
    <source>
        <dbReference type="Proteomes" id="UP000019804"/>
    </source>
</evidence>
<organism evidence="2 3">
    <name type="scientific">Aspergillus ruber (strain CBS 135680)</name>
    <dbReference type="NCBI Taxonomy" id="1388766"/>
    <lineage>
        <taxon>Eukaryota</taxon>
        <taxon>Fungi</taxon>
        <taxon>Dikarya</taxon>
        <taxon>Ascomycota</taxon>
        <taxon>Pezizomycotina</taxon>
        <taxon>Eurotiomycetes</taxon>
        <taxon>Eurotiomycetidae</taxon>
        <taxon>Eurotiales</taxon>
        <taxon>Aspergillaceae</taxon>
        <taxon>Aspergillus</taxon>
        <taxon>Aspergillus subgen. Aspergillus</taxon>
    </lineage>
</organism>
<dbReference type="HOGENOM" id="CLU_1467869_0_0_1"/>
<feature type="region of interest" description="Disordered" evidence="1">
    <location>
        <begin position="63"/>
        <end position="84"/>
    </location>
</feature>
<evidence type="ECO:0000313" key="2">
    <source>
        <dbReference type="EMBL" id="EYE98457.1"/>
    </source>
</evidence>
<dbReference type="AlphaFoldDB" id="A0A017SNC9"/>
<dbReference type="EMBL" id="KK088413">
    <property type="protein sequence ID" value="EYE98457.1"/>
    <property type="molecule type" value="Genomic_DNA"/>
</dbReference>
<feature type="compositionally biased region" description="Polar residues" evidence="1">
    <location>
        <begin position="66"/>
        <end position="84"/>
    </location>
</feature>
<gene>
    <name evidence="2" type="ORF">EURHEDRAFT_399748</name>
</gene>
<dbReference type="Proteomes" id="UP000019804">
    <property type="component" value="Unassembled WGS sequence"/>
</dbReference>
<protein>
    <submittedName>
        <fullName evidence="2">Uncharacterized protein</fullName>
    </submittedName>
</protein>
<dbReference type="GeneID" id="63695078"/>